<dbReference type="EMBL" id="CP012174">
    <property type="protein sequence ID" value="AKV79766.1"/>
    <property type="molecule type" value="Genomic_DNA"/>
</dbReference>
<evidence type="ECO:0000313" key="5">
    <source>
        <dbReference type="EMBL" id="AKV75280.1"/>
    </source>
</evidence>
<evidence type="ECO:0000313" key="6">
    <source>
        <dbReference type="EMBL" id="AKV77519.1"/>
    </source>
</evidence>
<sequence>MQVLSIRFLPQWWSLSKGERAKILGLVKEVEEQEGKNFISIRRYASINRSSSLVYWLSSETTTPLVKFRSSLLSALRGYADEDVLLFSVFRPSPYTRGNFNPKDVLNSPPLKYFVAYPMKKDVEWYLIPFQEREEIMREHIKVAREHPGNKGIRSYTTYSFGIADYEFVVIYEIPSLPEWIQVVEALREVRARKWITKEEPLVTGELMGLEFLYS</sequence>
<evidence type="ECO:0000313" key="8">
    <source>
        <dbReference type="EMBL" id="AKV82011.1"/>
    </source>
</evidence>
<reference evidence="4 10" key="1">
    <citation type="journal article" date="2014" name="J. Bacteriol.">
        <title>Role of an Archaeal PitA Transporter in the Copper and Arsenic Resistance of Metallosphaera sedula, an Extreme Thermoacidophile.</title>
        <authorList>
            <person name="McCarthy S."/>
            <person name="Ai C."/>
            <person name="Wheaton G."/>
            <person name="Tevatia R."/>
            <person name="Eckrich V."/>
            <person name="Kelly R."/>
            <person name="Blum P."/>
        </authorList>
    </citation>
    <scope>NUCLEOTIDE SEQUENCE [LARGE SCALE GENOMIC DNA]</scope>
    <source>
        <strain evidence="4 10">CuR1</strain>
    </source>
</reference>
<dbReference type="EMBL" id="CP012173">
    <property type="protein sequence ID" value="AKV77519.1"/>
    <property type="molecule type" value="Genomic_DNA"/>
</dbReference>
<dbReference type="Pfam" id="PF06778">
    <property type="entry name" value="Chlor_dismutase"/>
    <property type="match status" value="1"/>
</dbReference>
<evidence type="ECO:0000313" key="13">
    <source>
        <dbReference type="Proteomes" id="UP000062398"/>
    </source>
</evidence>
<dbReference type="RefSeq" id="WP_012020685.1">
    <property type="nucleotide sequence ID" value="NZ_CP008822.1"/>
</dbReference>
<evidence type="ECO:0000256" key="3">
    <source>
        <dbReference type="ARBA" id="ARBA00023004"/>
    </source>
</evidence>
<dbReference type="Gene3D" id="3.30.70.1030">
    <property type="entry name" value="Apc35880, domain 1"/>
    <property type="match status" value="1"/>
</dbReference>
<dbReference type="InterPro" id="IPR011008">
    <property type="entry name" value="Dimeric_a/b-barrel"/>
</dbReference>
<protein>
    <submittedName>
        <fullName evidence="4">Chlorite dismutase</fullName>
    </submittedName>
</protein>
<reference evidence="9 11" key="3">
    <citation type="submission" date="2015-07" db="EMBL/GenBank/DDBJ databases">
        <title>Physiological, transcriptional responses and genome re-sequencing of acid resistant extremely thermoacidophilic Metallosphaera sedula SARC-M1.</title>
        <authorList>
            <person name="Ai C."/>
            <person name="McCarthy S."/>
            <person name="Eckrich V."/>
            <person name="Rudrappa D."/>
            <person name="Qiu G."/>
            <person name="Blum P."/>
        </authorList>
    </citation>
    <scope>NUCLEOTIDE SEQUENCE [LARGE SCALE GENOMIC DNA]</scope>
    <source>
        <strain evidence="9 11">SARC-M1</strain>
    </source>
</reference>
<organism evidence="4 10">
    <name type="scientific">Metallosphaera sedula</name>
    <dbReference type="NCBI Taxonomy" id="43687"/>
    <lineage>
        <taxon>Archaea</taxon>
        <taxon>Thermoproteota</taxon>
        <taxon>Thermoprotei</taxon>
        <taxon>Sulfolobales</taxon>
        <taxon>Sulfolobaceae</taxon>
        <taxon>Metallosphaera</taxon>
    </lineage>
</organism>
<evidence type="ECO:0000256" key="2">
    <source>
        <dbReference type="ARBA" id="ARBA00022723"/>
    </source>
</evidence>
<dbReference type="Proteomes" id="UP000056255">
    <property type="component" value="Chromosome"/>
</dbReference>
<dbReference type="EMBL" id="CP012175">
    <property type="protein sequence ID" value="AKV82011.1"/>
    <property type="molecule type" value="Genomic_DNA"/>
</dbReference>
<keyword evidence="2" id="KW-0479">Metal-binding</keyword>
<dbReference type="Proteomes" id="UP000061362">
    <property type="component" value="Chromosome"/>
</dbReference>
<dbReference type="Proteomes" id="UP000062398">
    <property type="component" value="Chromosome"/>
</dbReference>
<reference evidence="12 13" key="2">
    <citation type="journal article" date="2015" name="Genome Announc.">
        <title>Complete Genome Sequences of Evolved Arsenate-Resistant Metallosphaera sedula Strains.</title>
        <authorList>
            <person name="Ai C."/>
            <person name="McCarthy S."/>
            <person name="Schackwitz W."/>
            <person name="Martin J."/>
            <person name="Lipzen A."/>
            <person name="Blum P."/>
        </authorList>
    </citation>
    <scope>NUCLEOTIDE SEQUENCE [LARGE SCALE GENOMIC DNA]</scope>
    <source>
        <strain evidence="7 13">ARS120-1</strain>
        <strain evidence="8 12">ARS120-2</strain>
        <strain evidence="5 15">ARS50-1</strain>
        <strain evidence="6 14">ARS50-2</strain>
    </source>
</reference>
<keyword evidence="1" id="KW-0349">Heme</keyword>
<proteinExistence type="predicted"/>
<dbReference type="EMBL" id="CP012176">
    <property type="protein sequence ID" value="AKV82808.1"/>
    <property type="molecule type" value="Genomic_DNA"/>
</dbReference>
<gene>
    <name evidence="4" type="ORF">HA72_0723</name>
    <name evidence="5" type="ORF">MsedA_0737</name>
    <name evidence="6" type="ORF">MsedB_0737</name>
    <name evidence="7" type="ORF">MsedC_0736</name>
    <name evidence="8" type="ORF">MsedD_0737</name>
    <name evidence="9" type="ORF">MsedE_0737</name>
</gene>
<dbReference type="OrthoDB" id="8690at2157"/>
<dbReference type="PANTHER" id="PTHR36843:SF1">
    <property type="entry name" value="COPROHEME DECARBOXYLASE"/>
    <property type="match status" value="1"/>
</dbReference>
<dbReference type="GeneID" id="91755176"/>
<dbReference type="AlphaFoldDB" id="A0A088E6B3"/>
<evidence type="ECO:0000313" key="12">
    <source>
        <dbReference type="Proteomes" id="UP000061362"/>
    </source>
</evidence>
<accession>A0A088E6B3</accession>
<dbReference type="EMBL" id="CP012172">
    <property type="protein sequence ID" value="AKV75280.1"/>
    <property type="molecule type" value="Genomic_DNA"/>
</dbReference>
<dbReference type="OMA" id="WIVKEEP"/>
<dbReference type="PATRIC" id="fig|43687.5.peg.740"/>
<evidence type="ECO:0000313" key="7">
    <source>
        <dbReference type="EMBL" id="AKV79766.1"/>
    </source>
</evidence>
<evidence type="ECO:0000313" key="11">
    <source>
        <dbReference type="Proteomes" id="UP000056255"/>
    </source>
</evidence>
<dbReference type="Proteomes" id="UP000068832">
    <property type="component" value="Chromosome"/>
</dbReference>
<dbReference type="PANTHER" id="PTHR36843">
    <property type="entry name" value="HEME-DEPENDENT PEROXIDASE YWFI-RELATED"/>
    <property type="match status" value="1"/>
</dbReference>
<evidence type="ECO:0000313" key="10">
    <source>
        <dbReference type="Proteomes" id="UP000029084"/>
    </source>
</evidence>
<dbReference type="GO" id="GO:0020037">
    <property type="term" value="F:heme binding"/>
    <property type="evidence" value="ECO:0007669"/>
    <property type="project" value="InterPro"/>
</dbReference>
<dbReference type="GO" id="GO:0016491">
    <property type="term" value="F:oxidoreductase activity"/>
    <property type="evidence" value="ECO:0007669"/>
    <property type="project" value="InterPro"/>
</dbReference>
<evidence type="ECO:0000256" key="1">
    <source>
        <dbReference type="ARBA" id="ARBA00022617"/>
    </source>
</evidence>
<dbReference type="SUPFAM" id="SSF54909">
    <property type="entry name" value="Dimeric alpha+beta barrel"/>
    <property type="match status" value="1"/>
</dbReference>
<dbReference type="Proteomes" id="UP000062475">
    <property type="component" value="Chromosome"/>
</dbReference>
<evidence type="ECO:0000313" key="15">
    <source>
        <dbReference type="Proteomes" id="UP000068832"/>
    </source>
</evidence>
<dbReference type="Proteomes" id="UP000029084">
    <property type="component" value="Chromosome"/>
</dbReference>
<dbReference type="GO" id="GO:0046872">
    <property type="term" value="F:metal ion binding"/>
    <property type="evidence" value="ECO:0007669"/>
    <property type="project" value="UniProtKB-KW"/>
</dbReference>
<dbReference type="EMBL" id="CP008822">
    <property type="protein sequence ID" value="AIM26885.1"/>
    <property type="molecule type" value="Genomic_DNA"/>
</dbReference>
<evidence type="ECO:0000313" key="4">
    <source>
        <dbReference type="EMBL" id="AIM26885.1"/>
    </source>
</evidence>
<name>A0A088E6B3_9CREN</name>
<dbReference type="InterPro" id="IPR010644">
    <property type="entry name" value="ChdC/CLD"/>
</dbReference>
<evidence type="ECO:0000313" key="9">
    <source>
        <dbReference type="EMBL" id="AKV82808.1"/>
    </source>
</evidence>
<keyword evidence="3" id="KW-0408">Iron</keyword>
<evidence type="ECO:0000313" key="14">
    <source>
        <dbReference type="Proteomes" id="UP000062475"/>
    </source>
</evidence>